<comment type="caution">
    <text evidence="1">The sequence shown here is derived from an EMBL/GenBank/DDBJ whole genome shotgun (WGS) entry which is preliminary data.</text>
</comment>
<dbReference type="AlphaFoldDB" id="A0A1W0X511"/>
<keyword evidence="2" id="KW-1185">Reference proteome</keyword>
<gene>
    <name evidence="1" type="ORF">BV898_03623</name>
</gene>
<dbReference type="Proteomes" id="UP000192578">
    <property type="component" value="Unassembled WGS sequence"/>
</dbReference>
<evidence type="ECO:0000313" key="2">
    <source>
        <dbReference type="Proteomes" id="UP000192578"/>
    </source>
</evidence>
<protein>
    <submittedName>
        <fullName evidence="1">Uncharacterized protein</fullName>
    </submittedName>
</protein>
<organism evidence="1 2">
    <name type="scientific">Hypsibius exemplaris</name>
    <name type="common">Freshwater tardigrade</name>
    <dbReference type="NCBI Taxonomy" id="2072580"/>
    <lineage>
        <taxon>Eukaryota</taxon>
        <taxon>Metazoa</taxon>
        <taxon>Ecdysozoa</taxon>
        <taxon>Tardigrada</taxon>
        <taxon>Eutardigrada</taxon>
        <taxon>Parachela</taxon>
        <taxon>Hypsibioidea</taxon>
        <taxon>Hypsibiidae</taxon>
        <taxon>Hypsibius</taxon>
    </lineage>
</organism>
<accession>A0A1W0X511</accession>
<evidence type="ECO:0000313" key="1">
    <source>
        <dbReference type="EMBL" id="OQV22450.1"/>
    </source>
</evidence>
<name>A0A1W0X511_HYPEX</name>
<sequence length="100" mass="10514">MRGSPWVVTATSIVLGPHSDLNPSGSSRRPQSSWVLTATLVQRKISGLRFCGCGTESGHCDVAERNQGTATLRSGIGALRRCGAESGHCDVAERSGPHLL</sequence>
<dbReference type="EMBL" id="MTYJ01000017">
    <property type="protein sequence ID" value="OQV22450.1"/>
    <property type="molecule type" value="Genomic_DNA"/>
</dbReference>
<proteinExistence type="predicted"/>
<reference evidence="2" key="1">
    <citation type="submission" date="2017-01" db="EMBL/GenBank/DDBJ databases">
        <title>Comparative genomics of anhydrobiosis in the tardigrade Hypsibius dujardini.</title>
        <authorList>
            <person name="Yoshida Y."/>
            <person name="Koutsovoulos G."/>
            <person name="Laetsch D."/>
            <person name="Stevens L."/>
            <person name="Kumar S."/>
            <person name="Horikawa D."/>
            <person name="Ishino K."/>
            <person name="Komine S."/>
            <person name="Tomita M."/>
            <person name="Blaxter M."/>
            <person name="Arakawa K."/>
        </authorList>
    </citation>
    <scope>NUCLEOTIDE SEQUENCE [LARGE SCALE GENOMIC DNA]</scope>
    <source>
        <strain evidence="2">Z151</strain>
    </source>
</reference>